<comment type="caution">
    <text evidence="3">The sequence shown here is derived from an EMBL/GenBank/DDBJ whole genome shotgun (WGS) entry which is preliminary data.</text>
</comment>
<keyword evidence="2" id="KW-1133">Transmembrane helix</keyword>
<dbReference type="RefSeq" id="WP_285437171.1">
    <property type="nucleotide sequence ID" value="NZ_JASJUS010000065.1"/>
</dbReference>
<feature type="transmembrane region" description="Helical" evidence="2">
    <location>
        <begin position="6"/>
        <end position="25"/>
    </location>
</feature>
<feature type="region of interest" description="Disordered" evidence="1">
    <location>
        <begin position="54"/>
        <end position="76"/>
    </location>
</feature>
<dbReference type="Pfam" id="PF19690">
    <property type="entry name" value="DUF6191"/>
    <property type="match status" value="1"/>
</dbReference>
<evidence type="ECO:0000256" key="2">
    <source>
        <dbReference type="SAM" id="Phobius"/>
    </source>
</evidence>
<gene>
    <name evidence="3" type="ORF">QNN03_36915</name>
</gene>
<proteinExistence type="predicted"/>
<dbReference type="InterPro" id="IPR045684">
    <property type="entry name" value="DUF6191"/>
</dbReference>
<reference evidence="3 4" key="1">
    <citation type="submission" date="2023-05" db="EMBL/GenBank/DDBJ databases">
        <title>Streptomyces fuscus sp. nov., a brown-black pigment producing actinomyces isolated from dry sand of Sea duck farm.</title>
        <authorList>
            <person name="Xie J."/>
            <person name="Shen N."/>
        </authorList>
    </citation>
    <scope>NUCLEOTIDE SEQUENCE [LARGE SCALE GENOMIC DNA]</scope>
    <source>
        <strain evidence="3 4">GXMU-J15</strain>
    </source>
</reference>
<evidence type="ECO:0000313" key="4">
    <source>
        <dbReference type="Proteomes" id="UP001241926"/>
    </source>
</evidence>
<dbReference type="EMBL" id="JASJUS010000065">
    <property type="protein sequence ID" value="MDL2082022.1"/>
    <property type="molecule type" value="Genomic_DNA"/>
</dbReference>
<feature type="compositionally biased region" description="Basic and acidic residues" evidence="1">
    <location>
        <begin position="54"/>
        <end position="66"/>
    </location>
</feature>
<evidence type="ECO:0000256" key="1">
    <source>
        <dbReference type="SAM" id="MobiDB-lite"/>
    </source>
</evidence>
<organism evidence="3 4">
    <name type="scientific">Streptomyces fuscus</name>
    <dbReference type="NCBI Taxonomy" id="3048495"/>
    <lineage>
        <taxon>Bacteria</taxon>
        <taxon>Bacillati</taxon>
        <taxon>Actinomycetota</taxon>
        <taxon>Actinomycetes</taxon>
        <taxon>Kitasatosporales</taxon>
        <taxon>Streptomycetaceae</taxon>
        <taxon>Streptomyces</taxon>
    </lineage>
</organism>
<keyword evidence="2" id="KW-0812">Transmembrane</keyword>
<keyword evidence="2" id="KW-0472">Membrane</keyword>
<accession>A0ABT7JE01</accession>
<dbReference type="Proteomes" id="UP001241926">
    <property type="component" value="Unassembled WGS sequence"/>
</dbReference>
<protein>
    <submittedName>
        <fullName evidence="3">DUF6191 domain-containing protein</fullName>
    </submittedName>
</protein>
<evidence type="ECO:0000313" key="3">
    <source>
        <dbReference type="EMBL" id="MDL2082022.1"/>
    </source>
</evidence>
<name>A0ABT7JE01_9ACTN</name>
<sequence length="94" mass="10773">MLGTWIAFSTLTLFLLVGVWSVRWINRRRRESSGFAGNFEVLEVFHPSQRHVSEEVQRQRLTKQDDGDAAPPLDLDSGRASFVVRRPDDSDKQS</sequence>
<keyword evidence="4" id="KW-1185">Reference proteome</keyword>